<keyword evidence="1" id="KW-0732">Signal</keyword>
<organism evidence="2 3">
    <name type="scientific">Salinimonas sediminis</name>
    <dbReference type="NCBI Taxonomy" id="2303538"/>
    <lineage>
        <taxon>Bacteria</taxon>
        <taxon>Pseudomonadati</taxon>
        <taxon>Pseudomonadota</taxon>
        <taxon>Gammaproteobacteria</taxon>
        <taxon>Alteromonadales</taxon>
        <taxon>Alteromonadaceae</taxon>
        <taxon>Alteromonas/Salinimonas group</taxon>
        <taxon>Salinimonas</taxon>
    </lineage>
</organism>
<evidence type="ECO:0000256" key="1">
    <source>
        <dbReference type="SAM" id="SignalP"/>
    </source>
</evidence>
<dbReference type="InterPro" id="IPR013424">
    <property type="entry name" value="Ice-binding_C"/>
</dbReference>
<keyword evidence="3" id="KW-1185">Reference proteome</keyword>
<dbReference type="NCBIfam" id="TIGR02595">
    <property type="entry name" value="PEP_CTERM"/>
    <property type="match status" value="1"/>
</dbReference>
<evidence type="ECO:0000313" key="3">
    <source>
        <dbReference type="Proteomes" id="UP000262073"/>
    </source>
</evidence>
<reference evidence="2 3" key="1">
    <citation type="submission" date="2018-08" db="EMBL/GenBank/DDBJ databases">
        <title>Salinimonas sediminis sp. nov., a piezophilic bacterium isolated from a deep-sea sediment sample from the New Britain Trench.</title>
        <authorList>
            <person name="Cao J."/>
        </authorList>
    </citation>
    <scope>NUCLEOTIDE SEQUENCE [LARGE SCALE GENOMIC DNA]</scope>
    <source>
        <strain evidence="2 3">N102</strain>
    </source>
</reference>
<gene>
    <name evidence="2" type="ORF">D0Y50_14345</name>
</gene>
<dbReference type="RefSeq" id="WP_117317567.1">
    <property type="nucleotide sequence ID" value="NZ_CP031769.1"/>
</dbReference>
<name>A0A346NPG9_9ALTE</name>
<evidence type="ECO:0000313" key="2">
    <source>
        <dbReference type="EMBL" id="AXR07426.1"/>
    </source>
</evidence>
<feature type="signal peptide" evidence="1">
    <location>
        <begin position="1"/>
        <end position="18"/>
    </location>
</feature>
<protein>
    <submittedName>
        <fullName evidence="2">PEP-CTERM sorting domain-containing protein</fullName>
    </submittedName>
</protein>
<dbReference type="EMBL" id="CP031769">
    <property type="protein sequence ID" value="AXR07426.1"/>
    <property type="molecule type" value="Genomic_DNA"/>
</dbReference>
<dbReference type="OrthoDB" id="6385021at2"/>
<proteinExistence type="predicted"/>
<dbReference type="Proteomes" id="UP000262073">
    <property type="component" value="Chromosome"/>
</dbReference>
<dbReference type="AlphaFoldDB" id="A0A346NPG9"/>
<sequence length="182" mass="19463">MKVLLFIASLLVTQWAHAGILSLDMSAGQAGSLASDNGWLDDDTQAIDFYTFELTTDTLLDFSVSAPGSVGLSLYASQLLFDPGFLFSNSSDFIDFTGNTYHYLAGTNAFFPGAGDNTLAAGWLAAGWYTLAVGGNEGFDMGGFNYTLMTTAGAMEVPEPASIALFLTLFTGLIMWRNTVKR</sequence>
<accession>A0A346NPG9</accession>
<feature type="chain" id="PRO_5017037982" evidence="1">
    <location>
        <begin position="19"/>
        <end position="182"/>
    </location>
</feature>
<dbReference type="KEGG" id="salm:D0Y50_14345"/>